<name>A0ABM0KBK2_APLCA</name>
<gene>
    <name evidence="3" type="primary">LOC101851325</name>
</gene>
<proteinExistence type="predicted"/>
<keyword evidence="2" id="KW-1185">Reference proteome</keyword>
<feature type="region of interest" description="Disordered" evidence="1">
    <location>
        <begin position="135"/>
        <end position="160"/>
    </location>
</feature>
<evidence type="ECO:0000256" key="1">
    <source>
        <dbReference type="SAM" id="MobiDB-lite"/>
    </source>
</evidence>
<reference evidence="3" key="1">
    <citation type="submission" date="2025-08" db="UniProtKB">
        <authorList>
            <consortium name="RefSeq"/>
        </authorList>
    </citation>
    <scope>IDENTIFICATION</scope>
</reference>
<dbReference type="RefSeq" id="XP_005113615.2">
    <property type="nucleotide sequence ID" value="XM_005113558.2"/>
</dbReference>
<evidence type="ECO:0000313" key="3">
    <source>
        <dbReference type="RefSeq" id="XP_005113615.2"/>
    </source>
</evidence>
<sequence>AQAEQNRLKGLLEKLEQEKSTLQKEYKEVSKKVEAADQIMKTSGANMAEMQKKLSAVETEKDNLSSQLDGKTNQLQAAEAESKKLRNDLSLRDQANEALRAQMMDKDLERETAKAEAEQLSKKLLQAENQLLDIQKQKDKTSDEVKRITGDMNNLRDENK</sequence>
<feature type="compositionally biased region" description="Polar residues" evidence="1">
    <location>
        <begin position="64"/>
        <end position="76"/>
    </location>
</feature>
<dbReference type="Proteomes" id="UP000694888">
    <property type="component" value="Unplaced"/>
</dbReference>
<feature type="non-terminal residue" evidence="3">
    <location>
        <position position="1"/>
    </location>
</feature>
<dbReference type="GeneID" id="101851325"/>
<feature type="region of interest" description="Disordered" evidence="1">
    <location>
        <begin position="57"/>
        <end position="84"/>
    </location>
</feature>
<organism evidence="2 3">
    <name type="scientific">Aplysia californica</name>
    <name type="common">California sea hare</name>
    <dbReference type="NCBI Taxonomy" id="6500"/>
    <lineage>
        <taxon>Eukaryota</taxon>
        <taxon>Metazoa</taxon>
        <taxon>Spiralia</taxon>
        <taxon>Lophotrochozoa</taxon>
        <taxon>Mollusca</taxon>
        <taxon>Gastropoda</taxon>
        <taxon>Heterobranchia</taxon>
        <taxon>Euthyneura</taxon>
        <taxon>Tectipleura</taxon>
        <taxon>Aplysiida</taxon>
        <taxon>Aplysioidea</taxon>
        <taxon>Aplysiidae</taxon>
        <taxon>Aplysia</taxon>
    </lineage>
</organism>
<accession>A0ABM0KBK2</accession>
<protein>
    <submittedName>
        <fullName evidence="3">Myosin heavy chain, non-muscle-like</fullName>
    </submittedName>
</protein>
<dbReference type="Gene3D" id="6.10.250.3110">
    <property type="match status" value="1"/>
</dbReference>
<evidence type="ECO:0000313" key="2">
    <source>
        <dbReference type="Proteomes" id="UP000694888"/>
    </source>
</evidence>